<evidence type="ECO:0000256" key="1">
    <source>
        <dbReference type="ARBA" id="ARBA00022448"/>
    </source>
</evidence>
<dbReference type="Gene3D" id="3.40.50.300">
    <property type="entry name" value="P-loop containing nucleotide triphosphate hydrolases"/>
    <property type="match status" value="1"/>
</dbReference>
<dbReference type="KEGG" id="bana:BARAN1_1085"/>
<dbReference type="GO" id="GO:0016887">
    <property type="term" value="F:ATP hydrolysis activity"/>
    <property type="evidence" value="ECO:0007669"/>
    <property type="project" value="InterPro"/>
</dbReference>
<dbReference type="Proteomes" id="UP000249818">
    <property type="component" value="Chromosome BARAN1"/>
</dbReference>
<dbReference type="InterPro" id="IPR027417">
    <property type="entry name" value="P-loop_NTPase"/>
</dbReference>
<keyword evidence="3" id="KW-0067">ATP-binding</keyword>
<evidence type="ECO:0000313" key="6">
    <source>
        <dbReference type="Proteomes" id="UP000249818"/>
    </source>
</evidence>
<dbReference type="OrthoDB" id="9805514at2"/>
<evidence type="ECO:0000313" key="5">
    <source>
        <dbReference type="EMBL" id="SQD93109.1"/>
    </source>
</evidence>
<dbReference type="InterPro" id="IPR032823">
    <property type="entry name" value="BCA_ABC_TP_C"/>
</dbReference>
<keyword evidence="1" id="KW-0813">Transport</keyword>
<keyword evidence="6" id="KW-1185">Reference proteome</keyword>
<dbReference type="InterPro" id="IPR051120">
    <property type="entry name" value="ABC_AA/LPS_Transport"/>
</dbReference>
<dbReference type="InterPro" id="IPR003593">
    <property type="entry name" value="AAA+_ATPase"/>
</dbReference>
<proteinExistence type="predicted"/>
<dbReference type="PANTHER" id="PTHR45772">
    <property type="entry name" value="CONSERVED COMPONENT OF ABC TRANSPORTER FOR NATURAL AMINO ACIDS-RELATED"/>
    <property type="match status" value="1"/>
</dbReference>
<dbReference type="SUPFAM" id="SSF52540">
    <property type="entry name" value="P-loop containing nucleoside triphosphate hydrolases"/>
    <property type="match status" value="1"/>
</dbReference>
<evidence type="ECO:0000256" key="2">
    <source>
        <dbReference type="ARBA" id="ARBA00022741"/>
    </source>
</evidence>
<keyword evidence="2" id="KW-0547">Nucleotide-binding</keyword>
<sequence length="238" mass="25714">MAVLRTESLTKRFGGLVAVNEVTFEVAKGEILGIIGPNGAGKTTLINVISGLYLPDAGRILLDGRDITFTPPHVRCRLGIGRTFQLAYPLMDLSARENIMVGAVFGQPQRLREARHTADEIGQLLDLPAMDRGVWNLTALEIKKLELGRALATHPSVLFLDEGMAGLNQDETRAMIAVVRRIQEQGIGICVVEHVMSVIGELTDRVIVLNGGAVIAEGTYAEVCSDPEVIAAYLGKEE</sequence>
<organism evidence="5 6">
    <name type="scientific">Candidatus Bipolaricaulis anaerobius</name>
    <dbReference type="NCBI Taxonomy" id="2026885"/>
    <lineage>
        <taxon>Bacteria</taxon>
        <taxon>Candidatus Bipolaricaulota</taxon>
        <taxon>Candidatus Bipolaricaulia</taxon>
        <taxon>Candidatus Bipolaricaulales</taxon>
        <taxon>Candidatus Bipolaricaulaceae</taxon>
        <taxon>Candidatus Bipolaricaulis</taxon>
    </lineage>
</organism>
<dbReference type="PROSITE" id="PS50893">
    <property type="entry name" value="ABC_TRANSPORTER_2"/>
    <property type="match status" value="1"/>
</dbReference>
<dbReference type="InterPro" id="IPR003439">
    <property type="entry name" value="ABC_transporter-like_ATP-bd"/>
</dbReference>
<gene>
    <name evidence="5" type="ORF">BARAN1_1085</name>
</gene>
<dbReference type="Pfam" id="PF12399">
    <property type="entry name" value="BCA_ABC_TP_C"/>
    <property type="match status" value="1"/>
</dbReference>
<dbReference type="SMART" id="SM00382">
    <property type="entry name" value="AAA"/>
    <property type="match status" value="1"/>
</dbReference>
<feature type="domain" description="ABC transporter" evidence="4">
    <location>
        <begin position="4"/>
        <end position="236"/>
    </location>
</feature>
<dbReference type="CDD" id="cd03219">
    <property type="entry name" value="ABC_Mj1267_LivG_branched"/>
    <property type="match status" value="1"/>
</dbReference>
<dbReference type="GO" id="GO:0005524">
    <property type="term" value="F:ATP binding"/>
    <property type="evidence" value="ECO:0007669"/>
    <property type="project" value="UniProtKB-KW"/>
</dbReference>
<dbReference type="EMBL" id="LS483254">
    <property type="protein sequence ID" value="SQD93109.1"/>
    <property type="molecule type" value="Genomic_DNA"/>
</dbReference>
<accession>A0A2X3L1R7</accession>
<name>A0A2X3L1R7_9BACT</name>
<reference evidence="6" key="1">
    <citation type="submission" date="2018-05" db="EMBL/GenBank/DDBJ databases">
        <authorList>
            <person name="Hao L."/>
        </authorList>
    </citation>
    <scope>NUCLEOTIDE SEQUENCE [LARGE SCALE GENOMIC DNA]</scope>
</reference>
<dbReference type="Pfam" id="PF00005">
    <property type="entry name" value="ABC_tran"/>
    <property type="match status" value="1"/>
</dbReference>
<dbReference type="GO" id="GO:0005886">
    <property type="term" value="C:plasma membrane"/>
    <property type="evidence" value="ECO:0007669"/>
    <property type="project" value="TreeGrafter"/>
</dbReference>
<evidence type="ECO:0000259" key="4">
    <source>
        <dbReference type="PROSITE" id="PS50893"/>
    </source>
</evidence>
<protein>
    <submittedName>
        <fullName evidence="5">ABC-type branched-chain amino acid transport systems, ATPase component</fullName>
    </submittedName>
</protein>
<evidence type="ECO:0000256" key="3">
    <source>
        <dbReference type="ARBA" id="ARBA00022840"/>
    </source>
</evidence>
<dbReference type="AlphaFoldDB" id="A0A2X3L1R7"/>